<evidence type="ECO:0000259" key="3">
    <source>
        <dbReference type="PROSITE" id="PS51832"/>
    </source>
</evidence>
<evidence type="ECO:0000256" key="1">
    <source>
        <dbReference type="SAM" id="Phobius"/>
    </source>
</evidence>
<dbReference type="PANTHER" id="PTHR45228">
    <property type="entry name" value="CYCLIC DI-GMP PHOSPHODIESTERASE TM_0186-RELATED"/>
    <property type="match status" value="1"/>
</dbReference>
<sequence>MKRIFVFIMCVFSSFVSSMDLTEEEQVWIQNNKNFVFYNNDYNSRLFFIENGAPKGLYSNLIQDINKKLNTSFQLKVKDIDDLHAMFDRLEKGSYLDFADTESRKENYFFVPTLYRVSTKVFYKNTDQIIDLVSLNNKKIGLVEDWFSTTNFIEQYSDSIQYTPVKFADVNSLINALNSGEIDAFVADTQEITDKAFPTLNLPRLNNLYTSFAIPKSQSELYSILVKYFTELKSEEVKAFVKQSREDYFLYLFKGNNELKGSSISVGYGFNAFPASYLVNEEYHGIAPTLFDSIKRIFKDSVTFTEPSVGECKDYDVLLSTFENECITDKYFLTKPYYSFELSVFNKLEGNFISRIADINYSTVGMLKNAYYYDYIKNNTLNVKMVFFDTFEEIIEAIDDGRVDYAFGDQRLLMNHTINHDMYDLKTAGTLTKTFSVYIAVKKEHEALFNAINLISTSSDNERLIKNIYINENEKYQKDDFWLLIAVLLVSLFIIGVLIARVYIEKKAQARLLRMNESLIGSLEMASLYSDEETSEHNKRINVYSEHLSNLLKMPNSFVEDIRMIASLHDIGKIGIPHYILKKPGKLDPDEFDVMKKHVNIGYEIIKNTDLSLITKNIVLYHHEKWNGKGYLSLVGEEIPIEARIVSIVDVYDALRQKRIYKEGFTHEVAIKIIEEERGVSFDPKIVDIFLAHHEEFRAIFEKNQ</sequence>
<feature type="domain" description="HD-GYP" evidence="3">
    <location>
        <begin position="512"/>
        <end position="705"/>
    </location>
</feature>
<dbReference type="GO" id="GO:0008081">
    <property type="term" value="F:phosphoric diester hydrolase activity"/>
    <property type="evidence" value="ECO:0007669"/>
    <property type="project" value="UniProtKB-ARBA"/>
</dbReference>
<dbReference type="Gene3D" id="3.40.190.10">
    <property type="entry name" value="Periplasmic binding protein-like II"/>
    <property type="match status" value="4"/>
</dbReference>
<dbReference type="InterPro" id="IPR037522">
    <property type="entry name" value="HD_GYP_dom"/>
</dbReference>
<dbReference type="InterPro" id="IPR001638">
    <property type="entry name" value="Solute-binding_3/MltF_N"/>
</dbReference>
<dbReference type="Gene3D" id="1.10.3210.10">
    <property type="entry name" value="Hypothetical protein af1432"/>
    <property type="match status" value="1"/>
</dbReference>
<dbReference type="Pfam" id="PF13487">
    <property type="entry name" value="HD_5"/>
    <property type="match status" value="1"/>
</dbReference>
<evidence type="ECO:0000313" key="5">
    <source>
        <dbReference type="Proteomes" id="UP000004521"/>
    </source>
</evidence>
<dbReference type="AlphaFoldDB" id="A0AAV3ES50"/>
<accession>A0AAV3ES50</accession>
<evidence type="ECO:0000313" key="4">
    <source>
        <dbReference type="EMBL" id="EHN69780.1"/>
    </source>
</evidence>
<dbReference type="PANTHER" id="PTHR45228:SF1">
    <property type="entry name" value="CYCLIC DI-GMP PHOSPHODIESTERASE TM_0186"/>
    <property type="match status" value="1"/>
</dbReference>
<dbReference type="InterPro" id="IPR003607">
    <property type="entry name" value="HD/PDEase_dom"/>
</dbReference>
<dbReference type="SUPFAM" id="SSF109604">
    <property type="entry name" value="HD-domain/PDEase-like"/>
    <property type="match status" value="1"/>
</dbReference>
<protein>
    <submittedName>
        <fullName evidence="4">Two-component response regulator</fullName>
    </submittedName>
</protein>
<feature type="chain" id="PRO_5043943351" evidence="2">
    <location>
        <begin position="19"/>
        <end position="705"/>
    </location>
</feature>
<dbReference type="EMBL" id="AHIH01000005">
    <property type="protein sequence ID" value="EHN69780.1"/>
    <property type="molecule type" value="Genomic_DNA"/>
</dbReference>
<name>A0AAV3ES50_ALIFS</name>
<keyword evidence="1" id="KW-1133">Transmembrane helix</keyword>
<feature type="transmembrane region" description="Helical" evidence="1">
    <location>
        <begin position="481"/>
        <end position="504"/>
    </location>
</feature>
<keyword evidence="1" id="KW-0812">Transmembrane</keyword>
<dbReference type="SMART" id="SM00062">
    <property type="entry name" value="PBPb"/>
    <property type="match status" value="1"/>
</dbReference>
<comment type="caution">
    <text evidence="4">The sequence shown here is derived from an EMBL/GenBank/DDBJ whole genome shotgun (WGS) entry which is preliminary data.</text>
</comment>
<keyword evidence="1" id="KW-0472">Membrane</keyword>
<dbReference type="PROSITE" id="PS51832">
    <property type="entry name" value="HD_GYP"/>
    <property type="match status" value="1"/>
</dbReference>
<proteinExistence type="predicted"/>
<dbReference type="SMART" id="SM00471">
    <property type="entry name" value="HDc"/>
    <property type="match status" value="1"/>
</dbReference>
<reference evidence="4 5" key="1">
    <citation type="journal article" date="2012" name="J. Bacteriol.">
        <title>Draft Genome Sequence of Vibrio fischeri SR5, a Strain Isolated from the Light Organ of the Mediterranean Squid Sepiola robusta.</title>
        <authorList>
            <person name="Gyllborg M.C."/>
            <person name="Sahl J.W."/>
            <person name="Cronin D.C.III."/>
            <person name="Rasko D.A."/>
            <person name="Mandel M.J."/>
        </authorList>
    </citation>
    <scope>NUCLEOTIDE SEQUENCE [LARGE SCALE GENOMIC DNA]</scope>
    <source>
        <strain evidence="4 5">SR5</strain>
    </source>
</reference>
<feature type="signal peptide" evidence="2">
    <location>
        <begin position="1"/>
        <end position="18"/>
    </location>
</feature>
<dbReference type="InterPro" id="IPR052020">
    <property type="entry name" value="Cyclic_di-GMP/3'3'-cGAMP_PDE"/>
</dbReference>
<dbReference type="Proteomes" id="UP000004521">
    <property type="component" value="Chromosome I"/>
</dbReference>
<dbReference type="Pfam" id="PF00497">
    <property type="entry name" value="SBP_bac_3"/>
    <property type="match status" value="1"/>
</dbReference>
<dbReference type="CDD" id="cd00077">
    <property type="entry name" value="HDc"/>
    <property type="match status" value="1"/>
</dbReference>
<gene>
    <name evidence="4" type="ORF">VFSR5_1416</name>
</gene>
<keyword evidence="2" id="KW-0732">Signal</keyword>
<evidence type="ECO:0000256" key="2">
    <source>
        <dbReference type="SAM" id="SignalP"/>
    </source>
</evidence>
<organism evidence="4 5">
    <name type="scientific">Aliivibrio fischeri SR5</name>
    <dbReference type="NCBI Taxonomy" id="1088719"/>
    <lineage>
        <taxon>Bacteria</taxon>
        <taxon>Pseudomonadati</taxon>
        <taxon>Pseudomonadota</taxon>
        <taxon>Gammaproteobacteria</taxon>
        <taxon>Vibrionales</taxon>
        <taxon>Vibrionaceae</taxon>
        <taxon>Aliivibrio</taxon>
    </lineage>
</organism>
<dbReference type="SUPFAM" id="SSF53850">
    <property type="entry name" value="Periplasmic binding protein-like II"/>
    <property type="match status" value="2"/>
</dbReference>